<evidence type="ECO:0000313" key="11">
    <source>
        <dbReference type="Proteomes" id="UP001060919"/>
    </source>
</evidence>
<dbReference type="PROSITE" id="PS50893">
    <property type="entry name" value="ABC_TRANSPORTER_2"/>
    <property type="match status" value="1"/>
</dbReference>
<dbReference type="PANTHER" id="PTHR42781:SF9">
    <property type="entry name" value="AMINO ACID ABC TRANSPORTER, ATP-BINDING PROTEIN-RELATED"/>
    <property type="match status" value="1"/>
</dbReference>
<dbReference type="Pfam" id="PF00005">
    <property type="entry name" value="ABC_tran"/>
    <property type="match status" value="1"/>
</dbReference>
<gene>
    <name evidence="10" type="ORF">AsAng_0010640</name>
</gene>
<keyword evidence="6" id="KW-0408">Iron</keyword>
<dbReference type="InterPro" id="IPR015853">
    <property type="entry name" value="ABC_transpr_FbpC"/>
</dbReference>
<dbReference type="RefSeq" id="WP_264791676.1">
    <property type="nucleotide sequence ID" value="NZ_AP026867.1"/>
</dbReference>
<evidence type="ECO:0000256" key="8">
    <source>
        <dbReference type="ARBA" id="ARBA00023136"/>
    </source>
</evidence>
<sequence>MDILSIKNLSKSYNWGKEYALKDVNFALKEGSICAIVGESGSGKTTLLRLIAGLERPNSGTIVVKGKEVSGMTKIVPPQKRNVGMVFQNFALFPHLTVAQNIAYGLKNKNTKKVDELLHIIELDGYGGRYPNELSGGQQQRVALARTLAVDPELLLLDEPFSSLDAELKSNLRQEVYRIVKQINISVLFITHDIQDAIAIADEIIFLKNGKIVEQGILQGLYKNTKNDYARAIFSNLVSTSKNVLAALDEDGLKK</sequence>
<evidence type="ECO:0000259" key="9">
    <source>
        <dbReference type="PROSITE" id="PS50893"/>
    </source>
</evidence>
<keyword evidence="8" id="KW-0472">Membrane</keyword>
<keyword evidence="3" id="KW-0410">Iron transport</keyword>
<name>A0A916DPU8_9BACT</name>
<dbReference type="SMART" id="SM00382">
    <property type="entry name" value="AAA"/>
    <property type="match status" value="1"/>
</dbReference>
<keyword evidence="4" id="KW-0547">Nucleotide-binding</keyword>
<evidence type="ECO:0000256" key="5">
    <source>
        <dbReference type="ARBA" id="ARBA00022840"/>
    </source>
</evidence>
<reference evidence="10" key="1">
    <citation type="submission" date="2022-09" db="EMBL/GenBank/DDBJ databases">
        <title>Aureispira anguillicida sp. nov., isolated from Leptocephalus of Japanese eel Anguilla japonica.</title>
        <authorList>
            <person name="Yuasa K."/>
            <person name="Mekata T."/>
            <person name="Ikunari K."/>
        </authorList>
    </citation>
    <scope>NUCLEOTIDE SEQUENCE</scope>
    <source>
        <strain evidence="10">EL160426</strain>
    </source>
</reference>
<dbReference type="Gene3D" id="3.40.50.300">
    <property type="entry name" value="P-loop containing nucleotide triphosphate hydrolases"/>
    <property type="match status" value="1"/>
</dbReference>
<protein>
    <submittedName>
        <fullName evidence="10">ABC transporter ATP-binding protein</fullName>
    </submittedName>
</protein>
<dbReference type="SUPFAM" id="SSF52540">
    <property type="entry name" value="P-loop containing nucleoside triphosphate hydrolases"/>
    <property type="match status" value="1"/>
</dbReference>
<dbReference type="GO" id="GO:0005524">
    <property type="term" value="F:ATP binding"/>
    <property type="evidence" value="ECO:0007669"/>
    <property type="project" value="UniProtKB-KW"/>
</dbReference>
<evidence type="ECO:0000256" key="1">
    <source>
        <dbReference type="ARBA" id="ARBA00022448"/>
    </source>
</evidence>
<keyword evidence="2" id="KW-1003">Cell membrane</keyword>
<proteinExistence type="predicted"/>
<dbReference type="CDD" id="cd03259">
    <property type="entry name" value="ABC_Carb_Solutes_like"/>
    <property type="match status" value="1"/>
</dbReference>
<organism evidence="10 11">
    <name type="scientific">Aureispira anguillae</name>
    <dbReference type="NCBI Taxonomy" id="2864201"/>
    <lineage>
        <taxon>Bacteria</taxon>
        <taxon>Pseudomonadati</taxon>
        <taxon>Bacteroidota</taxon>
        <taxon>Saprospiria</taxon>
        <taxon>Saprospirales</taxon>
        <taxon>Saprospiraceae</taxon>
        <taxon>Aureispira</taxon>
    </lineage>
</organism>
<evidence type="ECO:0000313" key="10">
    <source>
        <dbReference type="EMBL" id="BDS10356.1"/>
    </source>
</evidence>
<dbReference type="InterPro" id="IPR003593">
    <property type="entry name" value="AAA+_ATPase"/>
</dbReference>
<evidence type="ECO:0000256" key="7">
    <source>
        <dbReference type="ARBA" id="ARBA00023065"/>
    </source>
</evidence>
<dbReference type="GO" id="GO:0015697">
    <property type="term" value="P:quaternary ammonium group transport"/>
    <property type="evidence" value="ECO:0007669"/>
    <property type="project" value="UniProtKB-ARBA"/>
</dbReference>
<dbReference type="AlphaFoldDB" id="A0A916DPU8"/>
<dbReference type="GO" id="GO:0016887">
    <property type="term" value="F:ATP hydrolysis activity"/>
    <property type="evidence" value="ECO:0007669"/>
    <property type="project" value="InterPro"/>
</dbReference>
<feature type="domain" description="ABC transporter" evidence="9">
    <location>
        <begin position="4"/>
        <end position="234"/>
    </location>
</feature>
<dbReference type="PANTHER" id="PTHR42781">
    <property type="entry name" value="SPERMIDINE/PUTRESCINE IMPORT ATP-BINDING PROTEIN POTA"/>
    <property type="match status" value="1"/>
</dbReference>
<accession>A0A916DPU8</accession>
<dbReference type="GO" id="GO:0016020">
    <property type="term" value="C:membrane"/>
    <property type="evidence" value="ECO:0007669"/>
    <property type="project" value="InterPro"/>
</dbReference>
<dbReference type="GO" id="GO:0015408">
    <property type="term" value="F:ABC-type ferric iron transporter activity"/>
    <property type="evidence" value="ECO:0007669"/>
    <property type="project" value="InterPro"/>
</dbReference>
<dbReference type="InterPro" id="IPR017871">
    <property type="entry name" value="ABC_transporter-like_CS"/>
</dbReference>
<dbReference type="PROSITE" id="PS00211">
    <property type="entry name" value="ABC_TRANSPORTER_1"/>
    <property type="match status" value="1"/>
</dbReference>
<evidence type="ECO:0000256" key="2">
    <source>
        <dbReference type="ARBA" id="ARBA00022475"/>
    </source>
</evidence>
<evidence type="ECO:0000256" key="6">
    <source>
        <dbReference type="ARBA" id="ARBA00023004"/>
    </source>
</evidence>
<dbReference type="InterPro" id="IPR050093">
    <property type="entry name" value="ABC_SmlMolc_Importer"/>
</dbReference>
<dbReference type="FunFam" id="3.40.50.300:FF:000425">
    <property type="entry name" value="Probable ABC transporter, ATP-binding subunit"/>
    <property type="match status" value="1"/>
</dbReference>
<keyword evidence="11" id="KW-1185">Reference proteome</keyword>
<keyword evidence="1" id="KW-0813">Transport</keyword>
<dbReference type="InterPro" id="IPR027417">
    <property type="entry name" value="P-loop_NTPase"/>
</dbReference>
<keyword evidence="5 10" id="KW-0067">ATP-binding</keyword>
<evidence type="ECO:0000256" key="3">
    <source>
        <dbReference type="ARBA" id="ARBA00022496"/>
    </source>
</evidence>
<dbReference type="KEGG" id="aup:AsAng_0010640"/>
<dbReference type="InterPro" id="IPR003439">
    <property type="entry name" value="ABC_transporter-like_ATP-bd"/>
</dbReference>
<dbReference type="EMBL" id="AP026867">
    <property type="protein sequence ID" value="BDS10356.1"/>
    <property type="molecule type" value="Genomic_DNA"/>
</dbReference>
<keyword evidence="7" id="KW-0406">Ion transport</keyword>
<dbReference type="Proteomes" id="UP001060919">
    <property type="component" value="Chromosome"/>
</dbReference>
<evidence type="ECO:0000256" key="4">
    <source>
        <dbReference type="ARBA" id="ARBA00022741"/>
    </source>
</evidence>